<feature type="region of interest" description="Disordered" evidence="2">
    <location>
        <begin position="130"/>
        <end position="160"/>
    </location>
</feature>
<dbReference type="AlphaFoldDB" id="A0A7J9HTU3"/>
<gene>
    <name evidence="3" type="ORF">Gohar_027159</name>
</gene>
<dbReference type="EMBL" id="JABFAD010000011">
    <property type="protein sequence ID" value="MBA0813291.1"/>
    <property type="molecule type" value="Genomic_DNA"/>
</dbReference>
<sequence length="160" mass="17998">MSVEGGSAPLGEVFEVLSNMNLVPQQWKVLSLGGFCPPLWRAVYGLRRGAPRPYVNVRPPTKGNELTELKKTLNVEVEQLRSEFQELRNTLHHQQEDVTASLRNLGKLEFAPRLNHFELLQLQDVSEGAKEAEDPKVKLEGKDEETLTSPIKENGNEVNI</sequence>
<feature type="compositionally biased region" description="Polar residues" evidence="2">
    <location>
        <begin position="147"/>
        <end position="160"/>
    </location>
</feature>
<evidence type="ECO:0000256" key="2">
    <source>
        <dbReference type="SAM" id="MobiDB-lite"/>
    </source>
</evidence>
<accession>A0A7J9HTU3</accession>
<keyword evidence="1" id="KW-0175">Coiled coil</keyword>
<name>A0A7J9HTU3_9ROSI</name>
<proteinExistence type="predicted"/>
<evidence type="ECO:0000256" key="1">
    <source>
        <dbReference type="SAM" id="Coils"/>
    </source>
</evidence>
<keyword evidence="4" id="KW-1185">Reference proteome</keyword>
<evidence type="ECO:0000313" key="3">
    <source>
        <dbReference type="EMBL" id="MBA0813291.1"/>
    </source>
</evidence>
<evidence type="ECO:0000313" key="4">
    <source>
        <dbReference type="Proteomes" id="UP000593560"/>
    </source>
</evidence>
<protein>
    <submittedName>
        <fullName evidence="3">Uncharacterized protein</fullName>
    </submittedName>
</protein>
<dbReference type="PANTHER" id="PTHR34681:SF2">
    <property type="entry name" value="UVEAL AUTOANTIGEN WITH COILED-COIL_ANKYRIN"/>
    <property type="match status" value="1"/>
</dbReference>
<reference evidence="3 4" key="1">
    <citation type="journal article" date="2019" name="Genome Biol. Evol.">
        <title>Insights into the evolution of the New World diploid cottons (Gossypium, subgenus Houzingenia) based on genome sequencing.</title>
        <authorList>
            <person name="Grover C.E."/>
            <person name="Arick M.A. 2nd"/>
            <person name="Thrash A."/>
            <person name="Conover J.L."/>
            <person name="Sanders W.S."/>
            <person name="Peterson D.G."/>
            <person name="Frelichowski J.E."/>
            <person name="Scheffler J.A."/>
            <person name="Scheffler B.E."/>
            <person name="Wendel J.F."/>
        </authorList>
    </citation>
    <scope>NUCLEOTIDE SEQUENCE [LARGE SCALE GENOMIC DNA]</scope>
    <source>
        <strain evidence="3">0</strain>
        <tissue evidence="3">Leaf</tissue>
    </source>
</reference>
<feature type="coiled-coil region" evidence="1">
    <location>
        <begin position="63"/>
        <end position="97"/>
    </location>
</feature>
<comment type="caution">
    <text evidence="3">The sequence shown here is derived from an EMBL/GenBank/DDBJ whole genome shotgun (WGS) entry which is preliminary data.</text>
</comment>
<dbReference type="PANTHER" id="PTHR34681">
    <property type="entry name" value="UVEAL AUTOANTIGEN WITH COILED-COIL/ANKYRIN"/>
    <property type="match status" value="1"/>
</dbReference>
<feature type="compositionally biased region" description="Basic and acidic residues" evidence="2">
    <location>
        <begin position="130"/>
        <end position="145"/>
    </location>
</feature>
<dbReference type="OrthoDB" id="1876167at2759"/>
<organism evidence="3 4">
    <name type="scientific">Gossypium harknessii</name>
    <dbReference type="NCBI Taxonomy" id="34285"/>
    <lineage>
        <taxon>Eukaryota</taxon>
        <taxon>Viridiplantae</taxon>
        <taxon>Streptophyta</taxon>
        <taxon>Embryophyta</taxon>
        <taxon>Tracheophyta</taxon>
        <taxon>Spermatophyta</taxon>
        <taxon>Magnoliopsida</taxon>
        <taxon>eudicotyledons</taxon>
        <taxon>Gunneridae</taxon>
        <taxon>Pentapetalae</taxon>
        <taxon>rosids</taxon>
        <taxon>malvids</taxon>
        <taxon>Malvales</taxon>
        <taxon>Malvaceae</taxon>
        <taxon>Malvoideae</taxon>
        <taxon>Gossypium</taxon>
    </lineage>
</organism>
<dbReference type="Proteomes" id="UP000593560">
    <property type="component" value="Unassembled WGS sequence"/>
</dbReference>